<dbReference type="EMBL" id="AY283928">
    <property type="protein sequence ID" value="AAQ64247.1"/>
    <property type="molecule type" value="Genomic_DNA"/>
</dbReference>
<accession>Q6WHX6</accession>
<dbReference type="OrthoDB" id="34288at10239"/>
<evidence type="ECO:0000313" key="1">
    <source>
        <dbReference type="EMBL" id="AAQ64247.1"/>
    </source>
</evidence>
<organismHost>
    <name type="scientific">Vibrio parahaemolyticus</name>
    <dbReference type="NCBI Taxonomy" id="670"/>
</organismHost>
<protein>
    <submittedName>
        <fullName evidence="1">Uncharacterized protein</fullName>
    </submittedName>
</protein>
<dbReference type="Proteomes" id="UP000001785">
    <property type="component" value="Segment"/>
</dbReference>
<name>Q6WHX6_BPKVM</name>
<dbReference type="GeneID" id="2545866"/>
<organism evidence="1 2">
    <name type="scientific">Vibrio phage KVP40 (isolate Vibrio parahaemolyticus/Japan/Matsuzaki/1991)</name>
    <name type="common">KVP40</name>
    <name type="synonym">Bacteriophage KVP40</name>
    <dbReference type="NCBI Taxonomy" id="75320"/>
    <lineage>
        <taxon>Viruses</taxon>
        <taxon>Duplodnaviria</taxon>
        <taxon>Heunggongvirae</taxon>
        <taxon>Uroviricota</taxon>
        <taxon>Caudoviricetes</taxon>
        <taxon>Pantevenvirales</taxon>
        <taxon>Straboviridae</taxon>
        <taxon>Schizotequatrovirus</taxon>
        <taxon>Schizotequatrovirus KVP40</taxon>
    </lineage>
</organism>
<keyword evidence="2" id="KW-1185">Reference proteome</keyword>
<dbReference type="RefSeq" id="NP_899424.1">
    <property type="nucleotide sequence ID" value="NC_005083.2"/>
</dbReference>
<evidence type="ECO:0000313" key="2">
    <source>
        <dbReference type="Proteomes" id="UP000001785"/>
    </source>
</evidence>
<dbReference type="KEGG" id="vg:2545866"/>
<proteinExistence type="predicted"/>
<sequence>MQKVVACCSHFLYYLYIETRYRENIMNLITRSKINHDSLWLKIIASDKSEVKLFIGRTGVKISHKTTAASATVIREVANNVNKMFNELYKSGLPYGQIIEKIEAAYK</sequence>
<gene>
    <name evidence="1" type="ORF">KVP40.0178</name>
</gene>
<reference evidence="1 2" key="1">
    <citation type="journal article" date="2003" name="J. Bacteriol.">
        <title>Complete genome sequence of the broad-host-range vibriophage KVP40: comparative genomics of a T4-related bacteriophage.</title>
        <authorList>
            <person name="Miller E."/>
            <person name="Heidelberg J."/>
            <person name="Eisen J."/>
            <person name="Nelson W."/>
            <person name="Durkin A."/>
            <person name="Ciecko A."/>
            <person name="Feldblyum T."/>
            <person name="White O."/>
            <person name="Paulsen I."/>
            <person name="Nierman W."/>
            <person name="Lee J."/>
            <person name="Szczypinski B."/>
            <person name="Fraser C."/>
        </authorList>
    </citation>
    <scope>NUCLEOTIDE SEQUENCE</scope>
    <source>
        <strain evidence="2">Isolate Vibrio parahaemolyticus/Japan/Matsuzaki /1991</strain>
    </source>
</reference>